<protein>
    <submittedName>
        <fullName evidence="1">Uncharacterized protein</fullName>
    </submittedName>
</protein>
<sequence length="86" mass="9609">MKVHWCILDHVVGYFLKTQHHQLVIQPGKVSLNLWSDTGWGGDFKQSQTCFMLKLGDAPILWSSKRKGVVALSTCTAEYVALSDST</sequence>
<evidence type="ECO:0000313" key="2">
    <source>
        <dbReference type="Proteomes" id="UP000765509"/>
    </source>
</evidence>
<organism evidence="1 2">
    <name type="scientific">Austropuccinia psidii MF-1</name>
    <dbReference type="NCBI Taxonomy" id="1389203"/>
    <lineage>
        <taxon>Eukaryota</taxon>
        <taxon>Fungi</taxon>
        <taxon>Dikarya</taxon>
        <taxon>Basidiomycota</taxon>
        <taxon>Pucciniomycotina</taxon>
        <taxon>Pucciniomycetes</taxon>
        <taxon>Pucciniales</taxon>
        <taxon>Sphaerophragmiaceae</taxon>
        <taxon>Austropuccinia</taxon>
    </lineage>
</organism>
<reference evidence="1" key="1">
    <citation type="submission" date="2021-03" db="EMBL/GenBank/DDBJ databases">
        <title>Draft genome sequence of rust myrtle Austropuccinia psidii MF-1, a brazilian biotype.</title>
        <authorList>
            <person name="Quecine M.C."/>
            <person name="Pachon D.M.R."/>
            <person name="Bonatelli M.L."/>
            <person name="Correr F.H."/>
            <person name="Franceschini L.M."/>
            <person name="Leite T.F."/>
            <person name="Margarido G.R.A."/>
            <person name="Almeida C.A."/>
            <person name="Ferrarezi J.A."/>
            <person name="Labate C.A."/>
        </authorList>
    </citation>
    <scope>NUCLEOTIDE SEQUENCE</scope>
    <source>
        <strain evidence="1">MF-1</strain>
    </source>
</reference>
<proteinExistence type="predicted"/>
<keyword evidence="2" id="KW-1185">Reference proteome</keyword>
<evidence type="ECO:0000313" key="1">
    <source>
        <dbReference type="EMBL" id="MBW0537405.1"/>
    </source>
</evidence>
<dbReference type="AlphaFoldDB" id="A0A9Q3FA47"/>
<accession>A0A9Q3FA47</accession>
<dbReference type="Proteomes" id="UP000765509">
    <property type="component" value="Unassembled WGS sequence"/>
</dbReference>
<dbReference type="EMBL" id="AVOT02042023">
    <property type="protein sequence ID" value="MBW0537405.1"/>
    <property type="molecule type" value="Genomic_DNA"/>
</dbReference>
<gene>
    <name evidence="1" type="ORF">O181_077120</name>
</gene>
<comment type="caution">
    <text evidence="1">The sequence shown here is derived from an EMBL/GenBank/DDBJ whole genome shotgun (WGS) entry which is preliminary data.</text>
</comment>
<name>A0A9Q3FA47_9BASI</name>
<dbReference type="OrthoDB" id="3344688at2759"/>